<accession>A0AA38STT8</accession>
<name>A0AA38STT8_9ASTR</name>
<comment type="caution">
    <text evidence="1">The sequence shown here is derived from an EMBL/GenBank/DDBJ whole genome shotgun (WGS) entry which is preliminary data.</text>
</comment>
<gene>
    <name evidence="1" type="ORF">OSB04_030956</name>
</gene>
<dbReference type="Gene3D" id="3.40.50.12670">
    <property type="match status" value="1"/>
</dbReference>
<evidence type="ECO:0000313" key="1">
    <source>
        <dbReference type="EMBL" id="KAJ9538223.1"/>
    </source>
</evidence>
<reference evidence="1" key="1">
    <citation type="submission" date="2023-03" db="EMBL/GenBank/DDBJ databases">
        <title>Chromosome-scale reference genome and RAD-based genetic map of yellow starthistle (Centaurea solstitialis) reveal putative structural variation and QTLs associated with invader traits.</title>
        <authorList>
            <person name="Reatini B."/>
            <person name="Cang F.A."/>
            <person name="Jiang Q."/>
            <person name="Mckibben M.T.W."/>
            <person name="Barker M.S."/>
            <person name="Rieseberg L.H."/>
            <person name="Dlugosch K.M."/>
        </authorList>
    </citation>
    <scope>NUCLEOTIDE SEQUENCE</scope>
    <source>
        <strain evidence="1">CAN-66</strain>
        <tissue evidence="1">Leaf</tissue>
    </source>
</reference>
<dbReference type="AlphaFoldDB" id="A0AA38STT8"/>
<dbReference type="EMBL" id="JARYMX010000008">
    <property type="protein sequence ID" value="KAJ9538223.1"/>
    <property type="molecule type" value="Genomic_DNA"/>
</dbReference>
<dbReference type="Proteomes" id="UP001172457">
    <property type="component" value="Chromosome 8"/>
</dbReference>
<sequence>MAGVCQKRWPEFVGEDDRLPAKQGVGHTAPEYKPEECLSMFTRWLANNPLRRPEVLGAVMVVLGDGFGSEMDDGCGWRSAMVVSTGGSSGFVGGWTSEMDDGGSG</sequence>
<protein>
    <submittedName>
        <fullName evidence="1">Uncharacterized protein</fullName>
    </submittedName>
</protein>
<evidence type="ECO:0000313" key="2">
    <source>
        <dbReference type="Proteomes" id="UP001172457"/>
    </source>
</evidence>
<proteinExistence type="predicted"/>
<organism evidence="1 2">
    <name type="scientific">Centaurea solstitialis</name>
    <name type="common">yellow star-thistle</name>
    <dbReference type="NCBI Taxonomy" id="347529"/>
    <lineage>
        <taxon>Eukaryota</taxon>
        <taxon>Viridiplantae</taxon>
        <taxon>Streptophyta</taxon>
        <taxon>Embryophyta</taxon>
        <taxon>Tracheophyta</taxon>
        <taxon>Spermatophyta</taxon>
        <taxon>Magnoliopsida</taxon>
        <taxon>eudicotyledons</taxon>
        <taxon>Gunneridae</taxon>
        <taxon>Pentapetalae</taxon>
        <taxon>asterids</taxon>
        <taxon>campanulids</taxon>
        <taxon>Asterales</taxon>
        <taxon>Asteraceae</taxon>
        <taxon>Carduoideae</taxon>
        <taxon>Cardueae</taxon>
        <taxon>Centaureinae</taxon>
        <taxon>Centaurea</taxon>
    </lineage>
</organism>
<keyword evidence="2" id="KW-1185">Reference proteome</keyword>